<dbReference type="GO" id="GO:0016787">
    <property type="term" value="F:hydrolase activity"/>
    <property type="evidence" value="ECO:0007669"/>
    <property type="project" value="UniProtKB-KW"/>
</dbReference>
<keyword evidence="13" id="KW-1185">Reference proteome</keyword>
<organism evidence="10 12">
    <name type="scientific">Caproicibacterium lactatifermentans</name>
    <dbReference type="NCBI Taxonomy" id="2666138"/>
    <lineage>
        <taxon>Bacteria</taxon>
        <taxon>Bacillati</taxon>
        <taxon>Bacillota</taxon>
        <taxon>Clostridia</taxon>
        <taxon>Eubacteriales</taxon>
        <taxon>Oscillospiraceae</taxon>
        <taxon>Caproicibacterium</taxon>
    </lineage>
</organism>
<dbReference type="InterPro" id="IPR021127">
    <property type="entry name" value="CRISPR_associated_Cas2"/>
</dbReference>
<evidence type="ECO:0000313" key="13">
    <source>
        <dbReference type="Proteomes" id="UP000509623"/>
    </source>
</evidence>
<reference evidence="11" key="3">
    <citation type="journal article" date="2022" name="Int. J. Syst. Evol. Microbiol.">
        <title>Caproicibacterium lactatifermentans sp. nov., isolated from pit clay used for the production of Chinese strong aroma-type liquor.</title>
        <authorList>
            <person name="Wang H."/>
            <person name="Gu Y."/>
            <person name="Zhao D."/>
            <person name="Qiao Z."/>
            <person name="Zheng J."/>
            <person name="Gao J."/>
            <person name="Ren C."/>
            <person name="Xu Y."/>
        </authorList>
    </citation>
    <scope>NUCLEOTIDE SEQUENCE</scope>
    <source>
        <strain evidence="11">JNU-WLY1368</strain>
    </source>
</reference>
<dbReference type="Proteomes" id="UP000501316">
    <property type="component" value="Chromosome"/>
</dbReference>
<evidence type="ECO:0000256" key="7">
    <source>
        <dbReference type="ARBA" id="ARBA00022842"/>
    </source>
</evidence>
<sequence>MYVILVYDIAEEENGTRRQRNIFKICKKYLIHIQNSVFEGDTNPSHLARMKKELMPWIDKNLDSVIIFKSREERWLTKEFYGKDESDVTSNFL</sequence>
<dbReference type="InterPro" id="IPR019199">
    <property type="entry name" value="Virulence_VapD/CRISPR_Cas2"/>
</dbReference>
<dbReference type="EMBL" id="CP046051">
    <property type="protein sequence ID" value="QKN23586.1"/>
    <property type="molecule type" value="Genomic_DNA"/>
</dbReference>
<dbReference type="GO" id="GO:0051607">
    <property type="term" value="P:defense response to virus"/>
    <property type="evidence" value="ECO:0007669"/>
    <property type="project" value="UniProtKB-UniRule"/>
</dbReference>
<dbReference type="NCBIfam" id="TIGR01573">
    <property type="entry name" value="cas2"/>
    <property type="match status" value="1"/>
</dbReference>
<proteinExistence type="inferred from homology"/>
<dbReference type="PANTHER" id="PTHR34405">
    <property type="entry name" value="CRISPR-ASSOCIATED ENDORIBONUCLEASE CAS2"/>
    <property type="match status" value="1"/>
</dbReference>
<evidence type="ECO:0000256" key="2">
    <source>
        <dbReference type="ARBA" id="ARBA00009959"/>
    </source>
</evidence>
<dbReference type="GO" id="GO:0046872">
    <property type="term" value="F:metal ion binding"/>
    <property type="evidence" value="ECO:0007669"/>
    <property type="project" value="UniProtKB-UniRule"/>
</dbReference>
<keyword evidence="5 9" id="KW-0255">Endonuclease</keyword>
<keyword evidence="8 9" id="KW-0051">Antiviral defense</keyword>
<evidence type="ECO:0000313" key="10">
    <source>
        <dbReference type="EMBL" id="QKN23586.1"/>
    </source>
</evidence>
<gene>
    <name evidence="9 10" type="primary">cas2</name>
    <name evidence="10" type="ORF">GJQ69_03250</name>
    <name evidence="11" type="ORF">GKP14_01115</name>
</gene>
<dbReference type="HAMAP" id="MF_01471">
    <property type="entry name" value="Cas2"/>
    <property type="match status" value="1"/>
</dbReference>
<dbReference type="GO" id="GO:0043571">
    <property type="term" value="P:maintenance of CRISPR repeat elements"/>
    <property type="evidence" value="ECO:0007669"/>
    <property type="project" value="UniProtKB-UniRule"/>
</dbReference>
<dbReference type="EMBL" id="CP046161">
    <property type="protein sequence ID" value="QKO29738.1"/>
    <property type="molecule type" value="Genomic_DNA"/>
</dbReference>
<evidence type="ECO:0000256" key="3">
    <source>
        <dbReference type="ARBA" id="ARBA00022722"/>
    </source>
</evidence>
<keyword evidence="4 9" id="KW-0479">Metal-binding</keyword>
<comment type="cofactor">
    <cofactor evidence="1 9">
        <name>Mg(2+)</name>
        <dbReference type="ChEBI" id="CHEBI:18420"/>
    </cofactor>
</comment>
<reference evidence="11" key="2">
    <citation type="journal article" date="2021" name="Appl. Environ. Microbiol.">
        <title>Adaptability of a Caproate-Producing Bacterium Contributes to Its Dominance in an Anaerobic Fermentation System.</title>
        <authorList>
            <person name="Wang H."/>
            <person name="Gu Y."/>
            <person name="Zhou W."/>
            <person name="Zhao D."/>
            <person name="Qiao Z."/>
            <person name="Zheng J."/>
            <person name="Gao J."/>
            <person name="Chen X."/>
            <person name="Ren C."/>
            <person name="Xu Y."/>
        </authorList>
    </citation>
    <scope>NUCLEOTIDE SEQUENCE</scope>
    <source>
        <strain evidence="11">JNU-WLY1368</strain>
    </source>
</reference>
<feature type="binding site" evidence="9">
    <location>
        <position position="8"/>
    </location>
    <ligand>
        <name>Mg(2+)</name>
        <dbReference type="ChEBI" id="CHEBI:18420"/>
        <note>catalytic</note>
    </ligand>
</feature>
<dbReference type="KEGG" id="clf:GJQ69_03250"/>
<name>A0A859DPG3_9FIRM</name>
<dbReference type="EC" id="3.1.-.-" evidence="9"/>
<evidence type="ECO:0000256" key="4">
    <source>
        <dbReference type="ARBA" id="ARBA00022723"/>
    </source>
</evidence>
<dbReference type="RefSeq" id="WP_086036074.1">
    <property type="nucleotide sequence ID" value="NZ_CP046051.1"/>
</dbReference>
<comment type="subunit">
    <text evidence="9">Homodimer, forms a heterotetramer with a Cas1 homodimer.</text>
</comment>
<dbReference type="GO" id="GO:0004521">
    <property type="term" value="F:RNA endonuclease activity"/>
    <property type="evidence" value="ECO:0007669"/>
    <property type="project" value="InterPro"/>
</dbReference>
<dbReference type="Proteomes" id="UP000509623">
    <property type="component" value="Chromosome"/>
</dbReference>
<comment type="similarity">
    <text evidence="2 9">Belongs to the CRISPR-associated endoribonuclease Cas2 protein family.</text>
</comment>
<dbReference type="Pfam" id="PF09827">
    <property type="entry name" value="CRISPR_Cas2"/>
    <property type="match status" value="1"/>
</dbReference>
<evidence type="ECO:0000256" key="9">
    <source>
        <dbReference type="HAMAP-Rule" id="MF_01471"/>
    </source>
</evidence>
<dbReference type="PANTHER" id="PTHR34405:SF1">
    <property type="entry name" value="CRISPR-ASSOCIATED ENDORIBONUCLEASE CAS2"/>
    <property type="match status" value="1"/>
</dbReference>
<keyword evidence="3 9" id="KW-0540">Nuclease</keyword>
<evidence type="ECO:0000256" key="6">
    <source>
        <dbReference type="ARBA" id="ARBA00022801"/>
    </source>
</evidence>
<evidence type="ECO:0000256" key="5">
    <source>
        <dbReference type="ARBA" id="ARBA00022759"/>
    </source>
</evidence>
<dbReference type="SUPFAM" id="SSF143430">
    <property type="entry name" value="TTP0101/SSO1404-like"/>
    <property type="match status" value="1"/>
</dbReference>
<evidence type="ECO:0000313" key="12">
    <source>
        <dbReference type="Proteomes" id="UP000501316"/>
    </source>
</evidence>
<dbReference type="CDD" id="cd09725">
    <property type="entry name" value="Cas2_I_II_III"/>
    <property type="match status" value="1"/>
</dbReference>
<protein>
    <recommendedName>
        <fullName evidence="9">CRISPR-associated endoribonuclease Cas2</fullName>
        <ecNumber evidence="9">3.1.-.-</ecNumber>
    </recommendedName>
</protein>
<dbReference type="AlphaFoldDB" id="A0A859DPG3"/>
<evidence type="ECO:0000313" key="11">
    <source>
        <dbReference type="EMBL" id="QKO29738.1"/>
    </source>
</evidence>
<comment type="function">
    <text evidence="9">CRISPR (clustered regularly interspaced short palindromic repeat), is an adaptive immune system that provides protection against mobile genetic elements (viruses, transposable elements and conjugative plasmids). CRISPR clusters contain sequences complementary to antecedent mobile elements and target invading nucleic acids. CRISPR clusters are transcribed and processed into CRISPR RNA (crRNA). Functions as a ssRNA-specific endoribonuclease. Involved in the integration of spacer DNA into the CRISPR cassette.</text>
</comment>
<evidence type="ECO:0000256" key="8">
    <source>
        <dbReference type="ARBA" id="ARBA00023118"/>
    </source>
</evidence>
<evidence type="ECO:0000256" key="1">
    <source>
        <dbReference type="ARBA" id="ARBA00001946"/>
    </source>
</evidence>
<reference evidence="12 13" key="1">
    <citation type="submission" date="2019-11" db="EMBL/GenBank/DDBJ databases">
        <authorList>
            <person name="Ren C."/>
            <person name="Wang H."/>
            <person name="Xu Y."/>
        </authorList>
    </citation>
    <scope>NUCLEOTIDE SEQUENCE [LARGE SCALE GENOMIC DNA]</scope>
    <source>
        <strain evidence="13">JNU-WLY1368</strain>
        <strain evidence="10 12">LBM 19010</strain>
    </source>
</reference>
<dbReference type="Gene3D" id="3.30.70.240">
    <property type="match status" value="1"/>
</dbReference>
<keyword evidence="7 9" id="KW-0460">Magnesium</keyword>
<accession>A0A859DPG3</accession>
<keyword evidence="6 9" id="KW-0378">Hydrolase</keyword>